<name>A0A6V7UCP5_MELEN</name>
<feature type="signal peptide" evidence="2">
    <location>
        <begin position="1"/>
        <end position="21"/>
    </location>
</feature>
<protein>
    <submittedName>
        <fullName evidence="3">Uncharacterized protein</fullName>
    </submittedName>
</protein>
<evidence type="ECO:0000256" key="1">
    <source>
        <dbReference type="SAM" id="MobiDB-lite"/>
    </source>
</evidence>
<feature type="chain" id="PRO_5028180963" evidence="2">
    <location>
        <begin position="22"/>
        <end position="260"/>
    </location>
</feature>
<feature type="compositionally biased region" description="Gly residues" evidence="1">
    <location>
        <begin position="81"/>
        <end position="96"/>
    </location>
</feature>
<comment type="caution">
    <text evidence="3">The sequence shown here is derived from an EMBL/GenBank/DDBJ whole genome shotgun (WGS) entry which is preliminary data.</text>
</comment>
<proteinExistence type="predicted"/>
<dbReference type="Proteomes" id="UP000580250">
    <property type="component" value="Unassembled WGS sequence"/>
</dbReference>
<dbReference type="AlphaFoldDB" id="A0A6V7UCP5"/>
<sequence length="260" mass="29021">MYLKLIFWILFLLIFVNISIERNCKCPKNGGKVLYKRRYKRGSGCSCLKGGGGSISEHSEGSGHGGTRSSGSISEGSESEGTGGQSHGEGTQGGFGEIFPGERGGYGEHDYGEPSQGVTSNVSEFGGGYTGSYFGESSGGAHEEGKKKILFICDNYFYSHLKFNTLLANILSEKYTVHMLVHSKENGVEVPPHIFEVFYLPINKNRLNQSYIEKYGLEYAYQSYRMDDKYFHVGIYYGILFMHRDLAEDSFLTDLEFHNF</sequence>
<organism evidence="3 4">
    <name type="scientific">Meloidogyne enterolobii</name>
    <name type="common">Root-knot nematode worm</name>
    <name type="synonym">Meloidogyne mayaguensis</name>
    <dbReference type="NCBI Taxonomy" id="390850"/>
    <lineage>
        <taxon>Eukaryota</taxon>
        <taxon>Metazoa</taxon>
        <taxon>Ecdysozoa</taxon>
        <taxon>Nematoda</taxon>
        <taxon>Chromadorea</taxon>
        <taxon>Rhabditida</taxon>
        <taxon>Tylenchina</taxon>
        <taxon>Tylenchomorpha</taxon>
        <taxon>Tylenchoidea</taxon>
        <taxon>Meloidogynidae</taxon>
        <taxon>Meloidogyninae</taxon>
        <taxon>Meloidogyne</taxon>
    </lineage>
</organism>
<evidence type="ECO:0000313" key="3">
    <source>
        <dbReference type="EMBL" id="CAD2153822.1"/>
    </source>
</evidence>
<dbReference type="EMBL" id="CAJEWN010000054">
    <property type="protein sequence ID" value="CAD2153822.1"/>
    <property type="molecule type" value="Genomic_DNA"/>
</dbReference>
<feature type="region of interest" description="Disordered" evidence="1">
    <location>
        <begin position="51"/>
        <end position="99"/>
    </location>
</feature>
<keyword evidence="2" id="KW-0732">Signal</keyword>
<accession>A0A6V7UCP5</accession>
<evidence type="ECO:0000313" key="4">
    <source>
        <dbReference type="Proteomes" id="UP000580250"/>
    </source>
</evidence>
<feature type="compositionally biased region" description="Low complexity" evidence="1">
    <location>
        <begin position="69"/>
        <end position="80"/>
    </location>
</feature>
<gene>
    <name evidence="3" type="ORF">MENT_LOCUS11267</name>
</gene>
<evidence type="ECO:0000256" key="2">
    <source>
        <dbReference type="SAM" id="SignalP"/>
    </source>
</evidence>
<reference evidence="3 4" key="1">
    <citation type="submission" date="2020-08" db="EMBL/GenBank/DDBJ databases">
        <authorList>
            <person name="Koutsovoulos G."/>
            <person name="Danchin GJ E."/>
        </authorList>
    </citation>
    <scope>NUCLEOTIDE SEQUENCE [LARGE SCALE GENOMIC DNA]</scope>
</reference>